<dbReference type="Proteomes" id="UP000237830">
    <property type="component" value="Chromosome"/>
</dbReference>
<proteinExistence type="predicted"/>
<feature type="region of interest" description="Disordered" evidence="1">
    <location>
        <begin position="23"/>
        <end position="43"/>
    </location>
</feature>
<dbReference type="AlphaFoldDB" id="A0A2L1J9Y9"/>
<evidence type="ECO:0000313" key="3">
    <source>
        <dbReference type="Proteomes" id="UP000237830"/>
    </source>
</evidence>
<evidence type="ECO:0000313" key="2">
    <source>
        <dbReference type="EMBL" id="AVE05314.1"/>
    </source>
</evidence>
<accession>A0A2L1J9Y9</accession>
<sequence>MIVPTLCVGMHPVTLRVTLAHERGAERPGRHSHAEHGNDRQRSSQVWVKFEIRCSCQPIFVERPTIPSTAQSAL</sequence>
<organism evidence="2 3">
    <name type="scientific">Pseudomonas palleroniana</name>
    <dbReference type="NCBI Taxonomy" id="191390"/>
    <lineage>
        <taxon>Bacteria</taxon>
        <taxon>Pseudomonadati</taxon>
        <taxon>Pseudomonadota</taxon>
        <taxon>Gammaproteobacteria</taxon>
        <taxon>Pseudomonadales</taxon>
        <taxon>Pseudomonadaceae</taxon>
        <taxon>Pseudomonas</taxon>
    </lineage>
</organism>
<reference evidence="2 3" key="1">
    <citation type="submission" date="2017-12" db="EMBL/GenBank/DDBJ databases">
        <title>Genome sequence of Pseudomonas palleroniana MAB3.</title>
        <authorList>
            <person name="Nascimento F.X."/>
        </authorList>
    </citation>
    <scope>NUCLEOTIDE SEQUENCE [LARGE SCALE GENOMIC DNA]</scope>
    <source>
        <strain evidence="2 3">MAB3</strain>
    </source>
</reference>
<name>A0A2L1J9Y9_9PSED</name>
<feature type="compositionally biased region" description="Basic and acidic residues" evidence="1">
    <location>
        <begin position="23"/>
        <end position="42"/>
    </location>
</feature>
<protein>
    <submittedName>
        <fullName evidence="2">Uncharacterized protein</fullName>
    </submittedName>
</protein>
<evidence type="ECO:0000256" key="1">
    <source>
        <dbReference type="SAM" id="MobiDB-lite"/>
    </source>
</evidence>
<gene>
    <name evidence="2" type="ORF">CYL20_12465</name>
</gene>
<dbReference type="EMBL" id="CP025494">
    <property type="protein sequence ID" value="AVE05314.1"/>
    <property type="molecule type" value="Genomic_DNA"/>
</dbReference>